<dbReference type="SUPFAM" id="SSF56300">
    <property type="entry name" value="Metallo-dependent phosphatases"/>
    <property type="match status" value="1"/>
</dbReference>
<dbReference type="Gene3D" id="3.60.21.10">
    <property type="match status" value="1"/>
</dbReference>
<dbReference type="Proteomes" id="UP000317593">
    <property type="component" value="Unassembled WGS sequence"/>
</dbReference>
<keyword evidence="9" id="KW-1185">Reference proteome</keyword>
<dbReference type="GO" id="GO:0009245">
    <property type="term" value="P:lipid A biosynthetic process"/>
    <property type="evidence" value="ECO:0007669"/>
    <property type="project" value="TreeGrafter"/>
</dbReference>
<keyword evidence="6" id="KW-0464">Manganese</keyword>
<keyword evidence="2" id="KW-0997">Cell inner membrane</keyword>
<keyword evidence="3" id="KW-0479">Metal-binding</keyword>
<dbReference type="GO" id="GO:0008758">
    <property type="term" value="F:UDP-2,3-diacylglucosamine hydrolase activity"/>
    <property type="evidence" value="ECO:0007669"/>
    <property type="project" value="TreeGrafter"/>
</dbReference>
<organism evidence="8 9">
    <name type="scientific">Fodinibius sediminis</name>
    <dbReference type="NCBI Taxonomy" id="1214077"/>
    <lineage>
        <taxon>Bacteria</taxon>
        <taxon>Pseudomonadati</taxon>
        <taxon>Balneolota</taxon>
        <taxon>Balneolia</taxon>
        <taxon>Balneolales</taxon>
        <taxon>Balneolaceae</taxon>
        <taxon>Fodinibius</taxon>
    </lineage>
</organism>
<protein>
    <submittedName>
        <fullName evidence="8">UDP-2,3-diacylglucosamine pyrophosphatase LpxH</fullName>
    </submittedName>
</protein>
<reference evidence="8 9" key="1">
    <citation type="submission" date="2017-05" db="EMBL/GenBank/DDBJ databases">
        <authorList>
            <person name="Varghese N."/>
            <person name="Submissions S."/>
        </authorList>
    </citation>
    <scope>NUCLEOTIDE SEQUENCE [LARGE SCALE GENOMIC DNA]</scope>
    <source>
        <strain evidence="8 9">DSM 21194</strain>
    </source>
</reference>
<evidence type="ECO:0000256" key="6">
    <source>
        <dbReference type="ARBA" id="ARBA00023211"/>
    </source>
</evidence>
<keyword evidence="1" id="KW-1003">Cell membrane</keyword>
<dbReference type="GO" id="GO:0046872">
    <property type="term" value="F:metal ion binding"/>
    <property type="evidence" value="ECO:0007669"/>
    <property type="project" value="UniProtKB-KW"/>
</dbReference>
<dbReference type="Pfam" id="PF00149">
    <property type="entry name" value="Metallophos"/>
    <property type="match status" value="1"/>
</dbReference>
<evidence type="ECO:0000256" key="4">
    <source>
        <dbReference type="ARBA" id="ARBA00022801"/>
    </source>
</evidence>
<keyword evidence="4" id="KW-0378">Hydrolase</keyword>
<evidence type="ECO:0000313" key="8">
    <source>
        <dbReference type="EMBL" id="SMO42178.1"/>
    </source>
</evidence>
<accession>A0A521B4Z7</accession>
<evidence type="ECO:0000256" key="1">
    <source>
        <dbReference type="ARBA" id="ARBA00022475"/>
    </source>
</evidence>
<dbReference type="InterPro" id="IPR004843">
    <property type="entry name" value="Calcineurin-like_PHP"/>
</dbReference>
<evidence type="ECO:0000256" key="5">
    <source>
        <dbReference type="ARBA" id="ARBA00023136"/>
    </source>
</evidence>
<gene>
    <name evidence="8" type="ORF">SAMN06265218_102200</name>
</gene>
<keyword evidence="5" id="KW-0472">Membrane</keyword>
<proteinExistence type="predicted"/>
<evidence type="ECO:0000256" key="2">
    <source>
        <dbReference type="ARBA" id="ARBA00022519"/>
    </source>
</evidence>
<dbReference type="EMBL" id="FXTH01000002">
    <property type="protein sequence ID" value="SMO42178.1"/>
    <property type="molecule type" value="Genomic_DNA"/>
</dbReference>
<dbReference type="GO" id="GO:0016020">
    <property type="term" value="C:membrane"/>
    <property type="evidence" value="ECO:0007669"/>
    <property type="project" value="GOC"/>
</dbReference>
<sequence length="264" mass="30887">MDELTLSPPILFLSDAHLGGFSDAENKRIESDLIQLIDYCRHHEIRIAVLGDLFDYWMEFPGHIPSLGRRLLDRFEEYNRALGPTFYITGNHDNWTFGHLADRGFRVVSEQVELTVDEKKILLLHGDGLADPRFELQRPLVHRILRHPQFIRLYRSLFSPAWALRLMKSFSKWNRKIGSDEEDGAPLTRWAKRQLKNSEYDLVICGHDHIPRMKQFAFGSYINLGTFYQHRTMAYYNNRSIDLVSWDAGAQMLQLFDSTNTIDE</sequence>
<dbReference type="PANTHER" id="PTHR34990:SF1">
    <property type="entry name" value="UDP-2,3-DIACYLGLUCOSAMINE HYDROLASE"/>
    <property type="match status" value="1"/>
</dbReference>
<dbReference type="PANTHER" id="PTHR34990">
    <property type="entry name" value="UDP-2,3-DIACYLGLUCOSAMINE HYDROLASE-RELATED"/>
    <property type="match status" value="1"/>
</dbReference>
<name>A0A521B4Z7_9BACT</name>
<feature type="domain" description="Calcineurin-like phosphoesterase" evidence="7">
    <location>
        <begin position="9"/>
        <end position="211"/>
    </location>
</feature>
<dbReference type="InterPro" id="IPR043461">
    <property type="entry name" value="LpxH-like"/>
</dbReference>
<evidence type="ECO:0000256" key="3">
    <source>
        <dbReference type="ARBA" id="ARBA00022723"/>
    </source>
</evidence>
<dbReference type="CDD" id="cd07398">
    <property type="entry name" value="MPP_YbbF-LpxH"/>
    <property type="match status" value="1"/>
</dbReference>
<dbReference type="InterPro" id="IPR029052">
    <property type="entry name" value="Metallo-depent_PP-like"/>
</dbReference>
<dbReference type="AlphaFoldDB" id="A0A521B4Z7"/>
<dbReference type="OrthoDB" id="9802481at2"/>
<evidence type="ECO:0000259" key="7">
    <source>
        <dbReference type="Pfam" id="PF00149"/>
    </source>
</evidence>
<evidence type="ECO:0000313" key="9">
    <source>
        <dbReference type="Proteomes" id="UP000317593"/>
    </source>
</evidence>